<dbReference type="AlphaFoldDB" id="A0A6P1YJX5"/>
<accession>A0A6P1YJX5</accession>
<protein>
    <recommendedName>
        <fullName evidence="1">Tail specific protease domain-containing protein</fullName>
    </recommendedName>
</protein>
<dbReference type="GO" id="GO:0008236">
    <property type="term" value="F:serine-type peptidase activity"/>
    <property type="evidence" value="ECO:0007669"/>
    <property type="project" value="InterPro"/>
</dbReference>
<dbReference type="Pfam" id="PF03572">
    <property type="entry name" value="Peptidase_S41"/>
    <property type="match status" value="1"/>
</dbReference>
<reference evidence="2 3" key="1">
    <citation type="submission" date="2020-02" db="EMBL/GenBank/DDBJ databases">
        <title>Thermophilic hydrogen producing bacteria, Caloranaerobacter azorensis.</title>
        <authorList>
            <person name="Baek K."/>
        </authorList>
    </citation>
    <scope>NUCLEOTIDE SEQUENCE [LARGE SCALE GENOMIC DNA]</scope>
    <source>
        <strain evidence="2 3">T3-1</strain>
    </source>
</reference>
<proteinExistence type="predicted"/>
<evidence type="ECO:0000313" key="3">
    <source>
        <dbReference type="Proteomes" id="UP000464452"/>
    </source>
</evidence>
<organism evidence="2 3">
    <name type="scientific">Caloranaerobacter azorensis</name>
    <dbReference type="NCBI Taxonomy" id="116090"/>
    <lineage>
        <taxon>Bacteria</taxon>
        <taxon>Bacillati</taxon>
        <taxon>Bacillota</taxon>
        <taxon>Tissierellia</taxon>
        <taxon>Tissierellales</taxon>
        <taxon>Thermohalobacteraceae</taxon>
        <taxon>Caloranaerobacter</taxon>
    </lineage>
</organism>
<evidence type="ECO:0000313" key="2">
    <source>
        <dbReference type="EMBL" id="QIB28096.1"/>
    </source>
</evidence>
<dbReference type="EMBL" id="CP048617">
    <property type="protein sequence ID" value="QIB28096.1"/>
    <property type="molecule type" value="Genomic_DNA"/>
</dbReference>
<dbReference type="GO" id="GO:0006508">
    <property type="term" value="P:proteolysis"/>
    <property type="evidence" value="ECO:0007669"/>
    <property type="project" value="InterPro"/>
</dbReference>
<dbReference type="InterPro" id="IPR029045">
    <property type="entry name" value="ClpP/crotonase-like_dom_sf"/>
</dbReference>
<sequence>MKKLYTFSSGNWFAVIIKDNNIGKVIGEPTGNQPSIYGDILSFETPNSGFMFSVSYKKFIRPNTENDPEDYLHPDIEVYTTIQDILNGRDLQIEKLIEIVKNNK</sequence>
<dbReference type="RefSeq" id="WP_163236075.1">
    <property type="nucleotide sequence ID" value="NZ_CP048617.1"/>
</dbReference>
<dbReference type="InterPro" id="IPR005151">
    <property type="entry name" value="Tail-specific_protease"/>
</dbReference>
<dbReference type="SUPFAM" id="SSF52096">
    <property type="entry name" value="ClpP/crotonase"/>
    <property type="match status" value="1"/>
</dbReference>
<dbReference type="KEGG" id="cazo:G3A45_00540"/>
<evidence type="ECO:0000259" key="1">
    <source>
        <dbReference type="Pfam" id="PF03572"/>
    </source>
</evidence>
<feature type="domain" description="Tail specific protease" evidence="1">
    <location>
        <begin position="6"/>
        <end position="78"/>
    </location>
</feature>
<name>A0A6P1YJX5_9FIRM</name>
<dbReference type="Proteomes" id="UP000464452">
    <property type="component" value="Chromosome"/>
</dbReference>
<gene>
    <name evidence="2" type="ORF">G3A45_00540</name>
</gene>
<dbReference type="Gene3D" id="3.90.226.10">
    <property type="entry name" value="2-enoyl-CoA Hydratase, Chain A, domain 1"/>
    <property type="match status" value="1"/>
</dbReference>